<keyword evidence="1" id="KW-0805">Transcription regulation</keyword>
<keyword evidence="3" id="KW-0804">Transcription</keyword>
<dbReference type="AlphaFoldDB" id="A0A8J7Z499"/>
<evidence type="ECO:0000313" key="5">
    <source>
        <dbReference type="EMBL" id="NDJ19479.1"/>
    </source>
</evidence>
<dbReference type="PROSITE" id="PS01124">
    <property type="entry name" value="HTH_ARAC_FAMILY_2"/>
    <property type="match status" value="1"/>
</dbReference>
<evidence type="ECO:0000256" key="2">
    <source>
        <dbReference type="ARBA" id="ARBA00023125"/>
    </source>
</evidence>
<name>A0A8J7Z499_9CYAN</name>
<dbReference type="PRINTS" id="PR00032">
    <property type="entry name" value="HTHARAC"/>
</dbReference>
<evidence type="ECO:0000259" key="4">
    <source>
        <dbReference type="PROSITE" id="PS01124"/>
    </source>
</evidence>
<dbReference type="GO" id="GO:0043565">
    <property type="term" value="F:sequence-specific DNA binding"/>
    <property type="evidence" value="ECO:0007669"/>
    <property type="project" value="InterPro"/>
</dbReference>
<organism evidence="5 6">
    <name type="scientific">Myxacorys almedinensis A</name>
    <dbReference type="NCBI Taxonomy" id="2690445"/>
    <lineage>
        <taxon>Bacteria</taxon>
        <taxon>Bacillati</taxon>
        <taxon>Cyanobacteriota</taxon>
        <taxon>Cyanophyceae</taxon>
        <taxon>Leptolyngbyales</taxon>
        <taxon>Leptolyngbyaceae</taxon>
        <taxon>Myxacorys</taxon>
        <taxon>Myxacorys almedinensis</taxon>
    </lineage>
</organism>
<keyword evidence="2" id="KW-0238">DNA-binding</keyword>
<evidence type="ECO:0000256" key="1">
    <source>
        <dbReference type="ARBA" id="ARBA00023015"/>
    </source>
</evidence>
<dbReference type="InterPro" id="IPR009057">
    <property type="entry name" value="Homeodomain-like_sf"/>
</dbReference>
<dbReference type="PANTHER" id="PTHR46796">
    <property type="entry name" value="HTH-TYPE TRANSCRIPTIONAL ACTIVATOR RHAS-RELATED"/>
    <property type="match status" value="1"/>
</dbReference>
<dbReference type="SMART" id="SM00342">
    <property type="entry name" value="HTH_ARAC"/>
    <property type="match status" value="1"/>
</dbReference>
<dbReference type="GO" id="GO:0003700">
    <property type="term" value="F:DNA-binding transcription factor activity"/>
    <property type="evidence" value="ECO:0007669"/>
    <property type="project" value="InterPro"/>
</dbReference>
<dbReference type="PROSITE" id="PS00041">
    <property type="entry name" value="HTH_ARAC_FAMILY_1"/>
    <property type="match status" value="1"/>
</dbReference>
<proteinExistence type="predicted"/>
<accession>A0A8J7Z499</accession>
<dbReference type="SUPFAM" id="SSF46689">
    <property type="entry name" value="Homeodomain-like"/>
    <property type="match status" value="2"/>
</dbReference>
<evidence type="ECO:0000313" key="6">
    <source>
        <dbReference type="Proteomes" id="UP000646053"/>
    </source>
</evidence>
<dbReference type="InterPro" id="IPR020449">
    <property type="entry name" value="Tscrpt_reg_AraC-type_HTH"/>
</dbReference>
<comment type="caution">
    <text evidence="5">The sequence shown here is derived from an EMBL/GenBank/DDBJ whole genome shotgun (WGS) entry which is preliminary data.</text>
</comment>
<evidence type="ECO:0000256" key="3">
    <source>
        <dbReference type="ARBA" id="ARBA00023163"/>
    </source>
</evidence>
<dbReference type="EMBL" id="WVIE01000031">
    <property type="protein sequence ID" value="NDJ19479.1"/>
    <property type="molecule type" value="Genomic_DNA"/>
</dbReference>
<protein>
    <submittedName>
        <fullName evidence="5">Helix-turn-helix domain-containing protein</fullName>
    </submittedName>
</protein>
<keyword evidence="6" id="KW-1185">Reference proteome</keyword>
<feature type="domain" description="HTH araC/xylS-type" evidence="4">
    <location>
        <begin position="205"/>
        <end position="303"/>
    </location>
</feature>
<dbReference type="Pfam" id="PF12833">
    <property type="entry name" value="HTH_18"/>
    <property type="match status" value="1"/>
</dbReference>
<reference evidence="5" key="1">
    <citation type="submission" date="2019-12" db="EMBL/GenBank/DDBJ databases">
        <title>High-Quality draft genome sequences of three cyanobacteria isolated from the limestone walls of the Old Cathedral of Coimbra.</title>
        <authorList>
            <person name="Tiago I."/>
            <person name="Soares F."/>
            <person name="Portugal A."/>
        </authorList>
    </citation>
    <scope>NUCLEOTIDE SEQUENCE</scope>
    <source>
        <strain evidence="5">A</strain>
    </source>
</reference>
<dbReference type="InterPro" id="IPR018062">
    <property type="entry name" value="HTH_AraC-typ_CS"/>
</dbReference>
<dbReference type="InterPro" id="IPR018060">
    <property type="entry name" value="HTH_AraC"/>
</dbReference>
<gene>
    <name evidence="5" type="ORF">GS601_19690</name>
</gene>
<dbReference type="Gene3D" id="1.10.10.60">
    <property type="entry name" value="Homeodomain-like"/>
    <property type="match status" value="2"/>
</dbReference>
<dbReference type="PANTHER" id="PTHR46796:SF6">
    <property type="entry name" value="ARAC SUBFAMILY"/>
    <property type="match status" value="1"/>
</dbReference>
<dbReference type="InterPro" id="IPR050204">
    <property type="entry name" value="AraC_XylS_family_regulators"/>
</dbReference>
<dbReference type="Proteomes" id="UP000646053">
    <property type="component" value="Unassembled WGS sequence"/>
</dbReference>
<sequence>MSVKEPLVIGSIDWQKFMPNSPMLTSYQAGWSSILLEHYRLPLMDLPEVSNLQHVVVIPLGHQAVDFEFVAEGRSQTVSYREKDYTSGCIEIYPAELPISFHSHPTVKAMEAINCYIEPTFVAQIAHESVNPDRVELLLTLKKADLLIHQLGLALRSSLEADGARSRFYADSMATALSAHLLLYYSTRKHHFREHEDGLPKQKLRQAIEYIQAHLGENLSLSDIATELGMSQYYFCHLFKRSTGISPHQFLIHQRVEQAKQLLRQPERTITSVAMDCGFANQSHFAKCFRRCTGMNPNQFRKS</sequence>